<name>A0A2R6R2H4_ACTCC</name>
<dbReference type="AlphaFoldDB" id="A0A2R6R2H4"/>
<dbReference type="OMA" id="THTWPAR"/>
<dbReference type="PANTHER" id="PTHR31197:SF21">
    <property type="entry name" value="C2H2-TYPE DOMAIN-CONTAINING PROTEIN"/>
    <property type="match status" value="1"/>
</dbReference>
<dbReference type="STRING" id="1590841.A0A2R6R2H4"/>
<dbReference type="Gene3D" id="3.30.40.10">
    <property type="entry name" value="Zinc/RING finger domain, C3HC4 (zinc finger)"/>
    <property type="match status" value="1"/>
</dbReference>
<evidence type="ECO:0000256" key="1">
    <source>
        <dbReference type="SAM" id="MobiDB-lite"/>
    </source>
</evidence>
<gene>
    <name evidence="2" type="ORF">CEY00_Acc11486</name>
</gene>
<evidence type="ECO:0000313" key="3">
    <source>
        <dbReference type="Proteomes" id="UP000241394"/>
    </source>
</evidence>
<protein>
    <submittedName>
        <fullName evidence="2">Ten-2 intracellular domain like</fullName>
    </submittedName>
</protein>
<dbReference type="InterPro" id="IPR012866">
    <property type="entry name" value="DUF1644"/>
</dbReference>
<comment type="caution">
    <text evidence="2">The sequence shown here is derived from an EMBL/GenBank/DDBJ whole genome shotgun (WGS) entry which is preliminary data.</text>
</comment>
<proteinExistence type="predicted"/>
<dbReference type="PANTHER" id="PTHR31197">
    <property type="entry name" value="OS01G0612600 PROTEIN"/>
    <property type="match status" value="1"/>
</dbReference>
<reference evidence="3" key="2">
    <citation type="journal article" date="2018" name="BMC Genomics">
        <title>A manually annotated Actinidia chinensis var. chinensis (kiwifruit) genome highlights the challenges associated with draft genomes and gene prediction in plants.</title>
        <authorList>
            <person name="Pilkington S.M."/>
            <person name="Crowhurst R."/>
            <person name="Hilario E."/>
            <person name="Nardozza S."/>
            <person name="Fraser L."/>
            <person name="Peng Y."/>
            <person name="Gunaseelan K."/>
            <person name="Simpson R."/>
            <person name="Tahir J."/>
            <person name="Deroles S.C."/>
            <person name="Templeton K."/>
            <person name="Luo Z."/>
            <person name="Davy M."/>
            <person name="Cheng C."/>
            <person name="McNeilage M."/>
            <person name="Scaglione D."/>
            <person name="Liu Y."/>
            <person name="Zhang Q."/>
            <person name="Datson P."/>
            <person name="De Silva N."/>
            <person name="Gardiner S.E."/>
            <person name="Bassett H."/>
            <person name="Chagne D."/>
            <person name="McCallum J."/>
            <person name="Dzierzon H."/>
            <person name="Deng C."/>
            <person name="Wang Y.Y."/>
            <person name="Barron L."/>
            <person name="Manako K."/>
            <person name="Bowen J."/>
            <person name="Foster T.M."/>
            <person name="Erridge Z.A."/>
            <person name="Tiffin H."/>
            <person name="Waite C.N."/>
            <person name="Davies K.M."/>
            <person name="Grierson E.P."/>
            <person name="Laing W.A."/>
            <person name="Kirk R."/>
            <person name="Chen X."/>
            <person name="Wood M."/>
            <person name="Montefiori M."/>
            <person name="Brummell D.A."/>
            <person name="Schwinn K.E."/>
            <person name="Catanach A."/>
            <person name="Fullerton C."/>
            <person name="Li D."/>
            <person name="Meiyalaghan S."/>
            <person name="Nieuwenhuizen N."/>
            <person name="Read N."/>
            <person name="Prakash R."/>
            <person name="Hunter D."/>
            <person name="Zhang H."/>
            <person name="McKenzie M."/>
            <person name="Knabel M."/>
            <person name="Harris A."/>
            <person name="Allan A.C."/>
            <person name="Gleave A."/>
            <person name="Chen A."/>
            <person name="Janssen B.J."/>
            <person name="Plunkett B."/>
            <person name="Ampomah-Dwamena C."/>
            <person name="Voogd C."/>
            <person name="Leif D."/>
            <person name="Lafferty D."/>
            <person name="Souleyre E.J.F."/>
            <person name="Varkonyi-Gasic E."/>
            <person name="Gambi F."/>
            <person name="Hanley J."/>
            <person name="Yao J.L."/>
            <person name="Cheung J."/>
            <person name="David K.M."/>
            <person name="Warren B."/>
            <person name="Marsh K."/>
            <person name="Snowden K.C."/>
            <person name="Lin-Wang K."/>
            <person name="Brian L."/>
            <person name="Martinez-Sanchez M."/>
            <person name="Wang M."/>
            <person name="Ileperuma N."/>
            <person name="Macnee N."/>
            <person name="Campin R."/>
            <person name="McAtee P."/>
            <person name="Drummond R.S.M."/>
            <person name="Espley R.V."/>
            <person name="Ireland H.S."/>
            <person name="Wu R."/>
            <person name="Atkinson R.G."/>
            <person name="Karunairetnam S."/>
            <person name="Bulley S."/>
            <person name="Chunkath S."/>
            <person name="Hanley Z."/>
            <person name="Storey R."/>
            <person name="Thrimawithana A.H."/>
            <person name="Thomson S."/>
            <person name="David C."/>
            <person name="Testolin R."/>
            <person name="Huang H."/>
            <person name="Hellens R.P."/>
            <person name="Schaffer R.J."/>
        </authorList>
    </citation>
    <scope>NUCLEOTIDE SEQUENCE [LARGE SCALE GENOMIC DNA]</scope>
    <source>
        <strain evidence="3">cv. Red5</strain>
    </source>
</reference>
<evidence type="ECO:0000313" key="2">
    <source>
        <dbReference type="EMBL" id="PSS19436.1"/>
    </source>
</evidence>
<keyword evidence="3" id="KW-1185">Reference proteome</keyword>
<dbReference type="Proteomes" id="UP000241394">
    <property type="component" value="Chromosome LG10"/>
</dbReference>
<feature type="region of interest" description="Disordered" evidence="1">
    <location>
        <begin position="1"/>
        <end position="26"/>
    </location>
</feature>
<dbReference type="InterPro" id="IPR013083">
    <property type="entry name" value="Znf_RING/FYVE/PHD"/>
</dbReference>
<feature type="region of interest" description="Disordered" evidence="1">
    <location>
        <begin position="291"/>
        <end position="316"/>
    </location>
</feature>
<sequence length="340" mass="38702">MAKVSKVRRKSDSRRHKVSPCPLPSHSLKVLKDVHQKKRGSKGQEKKEWKDATCSVCLEYPHNAVLLLCSSYNKGCRPYMCATSNRYSNCLEQYKKAYTKVTSTQITEPGHGSMDDSGFSLGLGCPSENAEASEILCPLCRGQVKGWTVVEPARNYLNTKRRTCMQENCAFVGTYEELRKHVKAKHPRARPREVDPSLAAKWKRLEREREREDVISTIRSSMPGAIVMGDYVIERNYRGFSGDYYDVDDYLGDTIFRLESISGGRNDRVNSRGSGYHSWSEDDLMTDYGRNVSASGDSGRFNDNYTSRFPRNPRQRFPLRALSRTGRLRQRSHTAAGRDT</sequence>
<dbReference type="Gramene" id="PSS19436">
    <property type="protein sequence ID" value="PSS19436"/>
    <property type="gene ID" value="CEY00_Acc11486"/>
</dbReference>
<reference evidence="2 3" key="1">
    <citation type="submission" date="2017-07" db="EMBL/GenBank/DDBJ databases">
        <title>An improved, manually edited Actinidia chinensis var. chinensis (kiwifruit) genome highlights the challenges associated with draft genomes and gene prediction in plants.</title>
        <authorList>
            <person name="Pilkington S."/>
            <person name="Crowhurst R."/>
            <person name="Hilario E."/>
            <person name="Nardozza S."/>
            <person name="Fraser L."/>
            <person name="Peng Y."/>
            <person name="Gunaseelan K."/>
            <person name="Simpson R."/>
            <person name="Tahir J."/>
            <person name="Deroles S."/>
            <person name="Templeton K."/>
            <person name="Luo Z."/>
            <person name="Davy M."/>
            <person name="Cheng C."/>
            <person name="Mcneilage M."/>
            <person name="Scaglione D."/>
            <person name="Liu Y."/>
            <person name="Zhang Q."/>
            <person name="Datson P."/>
            <person name="De Silva N."/>
            <person name="Gardiner S."/>
            <person name="Bassett H."/>
            <person name="Chagne D."/>
            <person name="Mccallum J."/>
            <person name="Dzierzon H."/>
            <person name="Deng C."/>
            <person name="Wang Y.-Y."/>
            <person name="Barron N."/>
            <person name="Manako K."/>
            <person name="Bowen J."/>
            <person name="Foster T."/>
            <person name="Erridge Z."/>
            <person name="Tiffin H."/>
            <person name="Waite C."/>
            <person name="Davies K."/>
            <person name="Grierson E."/>
            <person name="Laing W."/>
            <person name="Kirk R."/>
            <person name="Chen X."/>
            <person name="Wood M."/>
            <person name="Montefiori M."/>
            <person name="Brummell D."/>
            <person name="Schwinn K."/>
            <person name="Catanach A."/>
            <person name="Fullerton C."/>
            <person name="Li D."/>
            <person name="Meiyalaghan S."/>
            <person name="Nieuwenhuizen N."/>
            <person name="Read N."/>
            <person name="Prakash R."/>
            <person name="Hunter D."/>
            <person name="Zhang H."/>
            <person name="Mckenzie M."/>
            <person name="Knabel M."/>
            <person name="Harris A."/>
            <person name="Allan A."/>
            <person name="Chen A."/>
            <person name="Janssen B."/>
            <person name="Plunkett B."/>
            <person name="Dwamena C."/>
            <person name="Voogd C."/>
            <person name="Leif D."/>
            <person name="Lafferty D."/>
            <person name="Souleyre E."/>
            <person name="Varkonyi-Gasic E."/>
            <person name="Gambi F."/>
            <person name="Hanley J."/>
            <person name="Yao J.-L."/>
            <person name="Cheung J."/>
            <person name="David K."/>
            <person name="Warren B."/>
            <person name="Marsh K."/>
            <person name="Snowden K."/>
            <person name="Lin-Wang K."/>
            <person name="Brian L."/>
            <person name="Martinez-Sanchez M."/>
            <person name="Wang M."/>
            <person name="Ileperuma N."/>
            <person name="Macnee N."/>
            <person name="Campin R."/>
            <person name="Mcatee P."/>
            <person name="Drummond R."/>
            <person name="Espley R."/>
            <person name="Ireland H."/>
            <person name="Wu R."/>
            <person name="Atkinson R."/>
            <person name="Karunairetnam S."/>
            <person name="Bulley S."/>
            <person name="Chunkath S."/>
            <person name="Hanley Z."/>
            <person name="Storey R."/>
            <person name="Thrimawithana A."/>
            <person name="Thomson S."/>
            <person name="David C."/>
            <person name="Testolin R."/>
        </authorList>
    </citation>
    <scope>NUCLEOTIDE SEQUENCE [LARGE SCALE GENOMIC DNA]</scope>
    <source>
        <strain evidence="3">cv. Red5</strain>
        <tissue evidence="2">Young leaf</tissue>
    </source>
</reference>
<dbReference type="InParanoid" id="A0A2R6R2H4"/>
<organism evidence="2 3">
    <name type="scientific">Actinidia chinensis var. chinensis</name>
    <name type="common">Chinese soft-hair kiwi</name>
    <dbReference type="NCBI Taxonomy" id="1590841"/>
    <lineage>
        <taxon>Eukaryota</taxon>
        <taxon>Viridiplantae</taxon>
        <taxon>Streptophyta</taxon>
        <taxon>Embryophyta</taxon>
        <taxon>Tracheophyta</taxon>
        <taxon>Spermatophyta</taxon>
        <taxon>Magnoliopsida</taxon>
        <taxon>eudicotyledons</taxon>
        <taxon>Gunneridae</taxon>
        <taxon>Pentapetalae</taxon>
        <taxon>asterids</taxon>
        <taxon>Ericales</taxon>
        <taxon>Actinidiaceae</taxon>
        <taxon>Actinidia</taxon>
    </lineage>
</organism>
<dbReference type="OrthoDB" id="1921166at2759"/>
<dbReference type="EMBL" id="NKQK01000010">
    <property type="protein sequence ID" value="PSS19436.1"/>
    <property type="molecule type" value="Genomic_DNA"/>
</dbReference>
<dbReference type="FunCoup" id="A0A2R6R2H4">
    <property type="interactions" value="449"/>
</dbReference>
<feature type="compositionally biased region" description="Basic residues" evidence="1">
    <location>
        <begin position="1"/>
        <end position="18"/>
    </location>
</feature>
<accession>A0A2R6R2H4</accession>
<feature type="compositionally biased region" description="Polar residues" evidence="1">
    <location>
        <begin position="292"/>
        <end position="309"/>
    </location>
</feature>
<dbReference type="Pfam" id="PF07800">
    <property type="entry name" value="DUF1644"/>
    <property type="match status" value="1"/>
</dbReference>